<protein>
    <submittedName>
        <fullName evidence="3">Uncharacterized protein</fullName>
    </submittedName>
</protein>
<sequence>MRPALALHHPGARRLPPPLLRGRMAPRRRRRAPPLLFIRHSPSCRARQQRNPRRTRRYHYHHHRPNAAHDSCLLPRGLLRARRFLLSWSAGAAACTRPSQTKMTTTRHLDLLLVALLYGCAFTGALLAAASLALLAFLAGALLAALALAASDARRLAGPAARVAGAAAADLRLARAVAAYAVVKAAVRVVLVVRPKVARLASRVRRLGVDEPGVRPALRRRFGFVL</sequence>
<dbReference type="EMBL" id="CM008048">
    <property type="protein sequence ID" value="PAN18171.1"/>
    <property type="molecule type" value="Genomic_DNA"/>
</dbReference>
<organism evidence="3">
    <name type="scientific">Panicum hallii</name>
    <dbReference type="NCBI Taxonomy" id="206008"/>
    <lineage>
        <taxon>Eukaryota</taxon>
        <taxon>Viridiplantae</taxon>
        <taxon>Streptophyta</taxon>
        <taxon>Embryophyta</taxon>
        <taxon>Tracheophyta</taxon>
        <taxon>Spermatophyta</taxon>
        <taxon>Magnoliopsida</taxon>
        <taxon>Liliopsida</taxon>
        <taxon>Poales</taxon>
        <taxon>Poaceae</taxon>
        <taxon>PACMAD clade</taxon>
        <taxon>Panicoideae</taxon>
        <taxon>Panicodae</taxon>
        <taxon>Paniceae</taxon>
        <taxon>Panicinae</taxon>
        <taxon>Panicum</taxon>
        <taxon>Panicum sect. Panicum</taxon>
    </lineage>
</organism>
<dbReference type="Gramene" id="PAN18171">
    <property type="protein sequence ID" value="PAN18171"/>
    <property type="gene ID" value="PAHAL_3G183900"/>
</dbReference>
<keyword evidence="2" id="KW-0472">Membrane</keyword>
<keyword evidence="2" id="KW-0812">Transmembrane</keyword>
<accession>A0A2S3H9P7</accession>
<name>A0A2S3H9P7_9POAL</name>
<dbReference type="Proteomes" id="UP000243499">
    <property type="component" value="Chromosome 3"/>
</dbReference>
<evidence type="ECO:0000313" key="3">
    <source>
        <dbReference type="EMBL" id="PAN18171.1"/>
    </source>
</evidence>
<gene>
    <name evidence="3" type="ORF">PAHAL_3G183900</name>
</gene>
<feature type="region of interest" description="Disordered" evidence="1">
    <location>
        <begin position="1"/>
        <end position="26"/>
    </location>
</feature>
<reference evidence="3" key="1">
    <citation type="submission" date="2018-04" db="EMBL/GenBank/DDBJ databases">
        <title>WGS assembly of Panicum hallii.</title>
        <authorList>
            <person name="Lovell J."/>
            <person name="Jenkins J."/>
            <person name="Lowry D."/>
            <person name="Mamidi S."/>
            <person name="Sreedasyam A."/>
            <person name="Weng X."/>
            <person name="Barry K."/>
            <person name="Bonette J."/>
            <person name="Campitelli B."/>
            <person name="Daum C."/>
            <person name="Gordon S."/>
            <person name="Gould B."/>
            <person name="Lipzen A."/>
            <person name="Macqueen A."/>
            <person name="Palacio-Mejia J."/>
            <person name="Plott C."/>
            <person name="Shakirov E."/>
            <person name="Shu S."/>
            <person name="Yoshinaga Y."/>
            <person name="Zane M."/>
            <person name="Rokhsar D."/>
            <person name="Grimwood J."/>
            <person name="Schmutz J."/>
            <person name="Juenger T."/>
        </authorList>
    </citation>
    <scope>NUCLEOTIDE SEQUENCE [LARGE SCALE GENOMIC DNA]</scope>
    <source>
        <strain evidence="3">FIL2</strain>
    </source>
</reference>
<evidence type="ECO:0000256" key="2">
    <source>
        <dbReference type="SAM" id="Phobius"/>
    </source>
</evidence>
<keyword evidence="2" id="KW-1133">Transmembrane helix</keyword>
<feature type="transmembrane region" description="Helical" evidence="2">
    <location>
        <begin position="109"/>
        <end position="127"/>
    </location>
</feature>
<evidence type="ECO:0000256" key="1">
    <source>
        <dbReference type="SAM" id="MobiDB-lite"/>
    </source>
</evidence>
<dbReference type="AlphaFoldDB" id="A0A2S3H9P7"/>
<proteinExistence type="predicted"/>